<dbReference type="PATRIC" id="fig|742725.3.peg.1246"/>
<dbReference type="InterPro" id="IPR023576">
    <property type="entry name" value="UbiE/COQ5_MeTrFase_CS"/>
</dbReference>
<evidence type="ECO:0000256" key="3">
    <source>
        <dbReference type="ARBA" id="ARBA00022679"/>
    </source>
</evidence>
<dbReference type="eggNOG" id="COG2226">
    <property type="taxonomic scope" value="Bacteria"/>
</dbReference>
<dbReference type="Pfam" id="PF01209">
    <property type="entry name" value="Ubie_methyltran"/>
    <property type="match status" value="1"/>
</dbReference>
<feature type="binding site" evidence="5">
    <location>
        <begin position="95"/>
        <end position="96"/>
    </location>
    <ligand>
        <name>S-adenosyl-L-methionine</name>
        <dbReference type="ChEBI" id="CHEBI:59789"/>
    </ligand>
</feature>
<dbReference type="GO" id="GO:0043770">
    <property type="term" value="F:demethylmenaquinone methyltransferase activity"/>
    <property type="evidence" value="ECO:0007669"/>
    <property type="project" value="UniProtKB-UniRule"/>
</dbReference>
<evidence type="ECO:0000256" key="2">
    <source>
        <dbReference type="ARBA" id="ARBA00022603"/>
    </source>
</evidence>
<gene>
    <name evidence="5" type="primary">menG</name>
    <name evidence="6" type="ORF">HMPREF9450_01176</name>
</gene>
<dbReference type="PANTHER" id="PTHR43591">
    <property type="entry name" value="METHYLTRANSFERASE"/>
    <property type="match status" value="1"/>
</dbReference>
<accession>G5H8B6</accession>
<comment type="catalytic activity">
    <reaction evidence="5">
        <text>a 2-demethylmenaquinol + S-adenosyl-L-methionine = a menaquinol + S-adenosyl-L-homocysteine + H(+)</text>
        <dbReference type="Rhea" id="RHEA:42640"/>
        <dbReference type="Rhea" id="RHEA-COMP:9539"/>
        <dbReference type="Rhea" id="RHEA-COMP:9563"/>
        <dbReference type="ChEBI" id="CHEBI:15378"/>
        <dbReference type="ChEBI" id="CHEBI:18151"/>
        <dbReference type="ChEBI" id="CHEBI:55437"/>
        <dbReference type="ChEBI" id="CHEBI:57856"/>
        <dbReference type="ChEBI" id="CHEBI:59789"/>
        <dbReference type="EC" id="2.1.1.163"/>
    </reaction>
</comment>
<name>G5H8B6_9BACT</name>
<dbReference type="NCBIfam" id="TIGR01934">
    <property type="entry name" value="MenG_MenH_UbiE"/>
    <property type="match status" value="1"/>
</dbReference>
<comment type="similarity">
    <text evidence="5">Belongs to the class I-like SAM-binding methyltransferase superfamily. MenG/UbiE family.</text>
</comment>
<dbReference type="PROSITE" id="PS01183">
    <property type="entry name" value="UBIE_1"/>
    <property type="match status" value="1"/>
</dbReference>
<comment type="function">
    <text evidence="5">Methyltransferase required for the conversion of demethylmenaquinol (DMKH2) to menaquinol (MKH2).</text>
</comment>
<feature type="binding site" evidence="5">
    <location>
        <position position="47"/>
    </location>
    <ligand>
        <name>S-adenosyl-L-methionine</name>
        <dbReference type="ChEBI" id="CHEBI:59789"/>
    </ligand>
</feature>
<evidence type="ECO:0000256" key="4">
    <source>
        <dbReference type="ARBA" id="ARBA00022691"/>
    </source>
</evidence>
<dbReference type="SUPFAM" id="SSF53335">
    <property type="entry name" value="S-adenosyl-L-methionine-dependent methyltransferases"/>
    <property type="match status" value="1"/>
</dbReference>
<dbReference type="InterPro" id="IPR004033">
    <property type="entry name" value="UbiE/COQ5_MeTrFase"/>
</dbReference>
<dbReference type="Gene3D" id="3.40.50.150">
    <property type="entry name" value="Vaccinia Virus protein VP39"/>
    <property type="match status" value="1"/>
</dbReference>
<comment type="caution">
    <text evidence="5">Lacks conserved residue(s) required for the propagation of feature annotation.</text>
</comment>
<reference evidence="6 7" key="1">
    <citation type="submission" date="2011-08" db="EMBL/GenBank/DDBJ databases">
        <title>The Genome Sequence of Alistipes indistinctus YIT 12060.</title>
        <authorList>
            <consortium name="The Broad Institute Genome Sequencing Platform"/>
            <person name="Earl A."/>
            <person name="Ward D."/>
            <person name="Feldgarden M."/>
            <person name="Gevers D."/>
            <person name="Morotomi M."/>
            <person name="Young S.K."/>
            <person name="Zeng Q."/>
            <person name="Gargeya S."/>
            <person name="Fitzgerald M."/>
            <person name="Haas B."/>
            <person name="Abouelleil A."/>
            <person name="Alvarado L."/>
            <person name="Arachchi H.M."/>
            <person name="Berlin A."/>
            <person name="Brown A."/>
            <person name="Chapman S.B."/>
            <person name="Chen Z."/>
            <person name="Dunbar C."/>
            <person name="Freedman E."/>
            <person name="Gearin G."/>
            <person name="Gellesch M."/>
            <person name="Goldberg J."/>
            <person name="Griggs A."/>
            <person name="Gujja S."/>
            <person name="Heiman D."/>
            <person name="Howarth C."/>
            <person name="Larson L."/>
            <person name="Lui A."/>
            <person name="MacDonald P.J.P."/>
            <person name="Montmayeur A."/>
            <person name="Murphy C."/>
            <person name="Neiman D."/>
            <person name="Pearson M."/>
            <person name="Priest M."/>
            <person name="Roberts A."/>
            <person name="Saif S."/>
            <person name="Shea T."/>
            <person name="Shenoy N."/>
            <person name="Sisk P."/>
            <person name="Stolte C."/>
            <person name="Sykes S."/>
            <person name="Wortman J."/>
            <person name="Nusbaum C."/>
            <person name="Birren B."/>
        </authorList>
    </citation>
    <scope>NUCLEOTIDE SEQUENCE [LARGE SCALE GENOMIC DNA]</scope>
    <source>
        <strain evidence="6 7">YIT 12060</strain>
    </source>
</reference>
<dbReference type="PROSITE" id="PS51608">
    <property type="entry name" value="SAM_MT_UBIE"/>
    <property type="match status" value="1"/>
</dbReference>
<dbReference type="GO" id="GO:0032259">
    <property type="term" value="P:methylation"/>
    <property type="evidence" value="ECO:0007669"/>
    <property type="project" value="UniProtKB-KW"/>
</dbReference>
<proteinExistence type="inferred from homology"/>
<keyword evidence="7" id="KW-1185">Reference proteome</keyword>
<organism evidence="6 7">
    <name type="scientific">Alistipes indistinctus YIT 12060</name>
    <dbReference type="NCBI Taxonomy" id="742725"/>
    <lineage>
        <taxon>Bacteria</taxon>
        <taxon>Pseudomonadati</taxon>
        <taxon>Bacteroidota</taxon>
        <taxon>Bacteroidia</taxon>
        <taxon>Bacteroidales</taxon>
        <taxon>Rikenellaceae</taxon>
        <taxon>Alistipes</taxon>
    </lineage>
</organism>
<keyword evidence="1 5" id="KW-0474">Menaquinone biosynthesis</keyword>
<evidence type="ECO:0000313" key="7">
    <source>
        <dbReference type="Proteomes" id="UP000006008"/>
    </source>
</evidence>
<keyword evidence="2 5" id="KW-0489">Methyltransferase</keyword>
<dbReference type="EMBL" id="ADLD01000011">
    <property type="protein sequence ID" value="EHB92311.1"/>
    <property type="molecule type" value="Genomic_DNA"/>
</dbReference>
<dbReference type="GO" id="GO:0009234">
    <property type="term" value="P:menaquinone biosynthetic process"/>
    <property type="evidence" value="ECO:0007669"/>
    <property type="project" value="UniProtKB-UniRule"/>
</dbReference>
<dbReference type="CDD" id="cd02440">
    <property type="entry name" value="AdoMet_MTases"/>
    <property type="match status" value="1"/>
</dbReference>
<comment type="pathway">
    <text evidence="5">Quinol/quinone metabolism; menaquinone biosynthesis; menaquinol from 1,4-dihydroxy-2-naphthoate: step 2/2.</text>
</comment>
<dbReference type="STRING" id="742725.HMPREF9450_01176"/>
<sequence length="224" mass="25100">MFDAIAFRYDALNHLLSMGVDRSWRRKVVRRVHAAKPATILDLATGTGDLAIMLARKCPQSAVTGIDLSEQMLAIGRQKVSQAGLEQRITLMQGDAENLPAEDNSFDAVTVAFGVRNFEDIARGVAEIHRILHPGGIVCVLEFGMPRNKIFGTLYRFYFHRILPAVGRMLSHDKSAYTYLPQSVDEFPYGEKFRGMLLQAGFTDCRITNLWSGIAQIYYGRKQA</sequence>
<evidence type="ECO:0000256" key="5">
    <source>
        <dbReference type="HAMAP-Rule" id="MF_01813"/>
    </source>
</evidence>
<dbReference type="InterPro" id="IPR029063">
    <property type="entry name" value="SAM-dependent_MTases_sf"/>
</dbReference>
<dbReference type="AlphaFoldDB" id="G5H8B6"/>
<dbReference type="EC" id="2.1.1.163" evidence="5"/>
<evidence type="ECO:0000313" key="6">
    <source>
        <dbReference type="EMBL" id="EHB92311.1"/>
    </source>
</evidence>
<protein>
    <recommendedName>
        <fullName evidence="5">Demethylmenaquinone methyltransferase</fullName>
        <ecNumber evidence="5">2.1.1.163</ecNumber>
    </recommendedName>
</protein>
<feature type="binding site" evidence="5">
    <location>
        <position position="67"/>
    </location>
    <ligand>
        <name>S-adenosyl-L-methionine</name>
        <dbReference type="ChEBI" id="CHEBI:59789"/>
    </ligand>
</feature>
<keyword evidence="4 5" id="KW-0949">S-adenosyl-L-methionine</keyword>
<dbReference type="NCBIfam" id="NF001244">
    <property type="entry name" value="PRK00216.1-5"/>
    <property type="match status" value="1"/>
</dbReference>
<dbReference type="Proteomes" id="UP000006008">
    <property type="component" value="Unassembled WGS sequence"/>
</dbReference>
<dbReference type="HAMAP" id="MF_01813">
    <property type="entry name" value="MenG_UbiE_methyltr"/>
    <property type="match status" value="1"/>
</dbReference>
<dbReference type="HOGENOM" id="CLU_037990_0_0_10"/>
<dbReference type="UniPathway" id="UPA00079">
    <property type="reaction ID" value="UER00169"/>
</dbReference>
<evidence type="ECO:0000256" key="1">
    <source>
        <dbReference type="ARBA" id="ARBA00022428"/>
    </source>
</evidence>
<comment type="caution">
    <text evidence="6">The sequence shown here is derived from an EMBL/GenBank/DDBJ whole genome shotgun (WGS) entry which is preliminary data.</text>
</comment>
<keyword evidence="3 5" id="KW-0808">Transferase</keyword>
<dbReference type="PANTHER" id="PTHR43591:SF24">
    <property type="entry name" value="2-METHOXY-6-POLYPRENYL-1,4-BENZOQUINOL METHYLASE, MITOCHONDRIAL"/>
    <property type="match status" value="1"/>
</dbReference>